<keyword evidence="3" id="KW-0698">rRNA processing</keyword>
<dbReference type="AlphaFoldDB" id="A0A3R7LR14"/>
<evidence type="ECO:0000256" key="6">
    <source>
        <dbReference type="ARBA" id="ARBA00022691"/>
    </source>
</evidence>
<reference evidence="12 13" key="1">
    <citation type="submission" date="2018-04" db="EMBL/GenBank/DDBJ databases">
        <authorList>
            <person name="Zhang X."/>
            <person name="Yuan J."/>
            <person name="Li F."/>
            <person name="Xiang J."/>
        </authorList>
    </citation>
    <scope>NUCLEOTIDE SEQUENCE [LARGE SCALE GENOMIC DNA]</scope>
    <source>
        <tissue evidence="12">Muscle</tissue>
    </source>
</reference>
<feature type="domain" description="Ribosomal RNA methyltransferase FtsJ" evidence="11">
    <location>
        <begin position="56"/>
        <end position="241"/>
    </location>
</feature>
<protein>
    <recommendedName>
        <fullName evidence="9">rRNA methyltransferase 2, mitochondrial</fullName>
    </recommendedName>
</protein>
<dbReference type="InterPro" id="IPR029063">
    <property type="entry name" value="SAM-dependent_MTases_sf"/>
</dbReference>
<keyword evidence="7" id="KW-0809">Transit peptide</keyword>
<dbReference type="HAMAP" id="MF_01547">
    <property type="entry name" value="RNA_methyltr_E"/>
    <property type="match status" value="1"/>
</dbReference>
<comment type="subcellular location">
    <subcellularLocation>
        <location evidence="1">Mitochondrion</location>
    </subcellularLocation>
</comment>
<evidence type="ECO:0000313" key="12">
    <source>
        <dbReference type="EMBL" id="ROT60601.1"/>
    </source>
</evidence>
<dbReference type="STRING" id="6689.A0A3R7LR14"/>
<evidence type="ECO:0000256" key="7">
    <source>
        <dbReference type="ARBA" id="ARBA00022946"/>
    </source>
</evidence>
<evidence type="ECO:0000256" key="3">
    <source>
        <dbReference type="ARBA" id="ARBA00022552"/>
    </source>
</evidence>
<evidence type="ECO:0000259" key="11">
    <source>
        <dbReference type="Pfam" id="PF01728"/>
    </source>
</evidence>
<organism evidence="12 13">
    <name type="scientific">Penaeus vannamei</name>
    <name type="common">Whiteleg shrimp</name>
    <name type="synonym">Litopenaeus vannamei</name>
    <dbReference type="NCBI Taxonomy" id="6689"/>
    <lineage>
        <taxon>Eukaryota</taxon>
        <taxon>Metazoa</taxon>
        <taxon>Ecdysozoa</taxon>
        <taxon>Arthropoda</taxon>
        <taxon>Crustacea</taxon>
        <taxon>Multicrustacea</taxon>
        <taxon>Malacostraca</taxon>
        <taxon>Eumalacostraca</taxon>
        <taxon>Eucarida</taxon>
        <taxon>Decapoda</taxon>
        <taxon>Dendrobranchiata</taxon>
        <taxon>Penaeoidea</taxon>
        <taxon>Penaeidae</taxon>
        <taxon>Penaeus</taxon>
    </lineage>
</organism>
<dbReference type="Pfam" id="PF01728">
    <property type="entry name" value="FtsJ"/>
    <property type="match status" value="1"/>
</dbReference>
<evidence type="ECO:0000256" key="8">
    <source>
        <dbReference type="ARBA" id="ARBA00023128"/>
    </source>
</evidence>
<comment type="similarity">
    <text evidence="2">Belongs to the class I-like SAM-binding methyltransferase superfamily. RNA methyltransferase RlmE family.</text>
</comment>
<feature type="active site" description="Proton acceptor" evidence="10">
    <location>
        <position position="198"/>
    </location>
</feature>
<dbReference type="InterPro" id="IPR050082">
    <property type="entry name" value="RNA_methyltr_RlmE"/>
</dbReference>
<evidence type="ECO:0000256" key="9">
    <source>
        <dbReference type="ARBA" id="ARBA00041184"/>
    </source>
</evidence>
<evidence type="ECO:0000256" key="10">
    <source>
        <dbReference type="PIRSR" id="PIRSR005461-1"/>
    </source>
</evidence>
<dbReference type="GO" id="GO:0005759">
    <property type="term" value="C:mitochondrial matrix"/>
    <property type="evidence" value="ECO:0007669"/>
    <property type="project" value="UniProtKB-ARBA"/>
</dbReference>
<keyword evidence="5 12" id="KW-0808">Transferase</keyword>
<dbReference type="EMBL" id="QCYY01004679">
    <property type="protein sequence ID" value="ROT60601.1"/>
    <property type="molecule type" value="Genomic_DNA"/>
</dbReference>
<dbReference type="OrthoDB" id="20105at2759"/>
<dbReference type="InterPro" id="IPR002877">
    <property type="entry name" value="RNA_MeTrfase_FtsJ_dom"/>
</dbReference>
<dbReference type="FunFam" id="3.40.50.150:FF:000129">
    <property type="entry name" value="Mitochondrial rRNA methyltransferase 2"/>
    <property type="match status" value="1"/>
</dbReference>
<keyword evidence="8" id="KW-0496">Mitochondrion</keyword>
<evidence type="ECO:0000256" key="4">
    <source>
        <dbReference type="ARBA" id="ARBA00022603"/>
    </source>
</evidence>
<dbReference type="PANTHER" id="PTHR10920:SF18">
    <property type="entry name" value="RRNA METHYLTRANSFERASE 2, MITOCHONDRIAL"/>
    <property type="match status" value="1"/>
</dbReference>
<dbReference type="PIRSF" id="PIRSF005461">
    <property type="entry name" value="23S_rRNA_mtase"/>
    <property type="match status" value="1"/>
</dbReference>
<reference evidence="12 13" key="2">
    <citation type="submission" date="2019-01" db="EMBL/GenBank/DDBJ databases">
        <title>The decoding of complex shrimp genome reveals the adaptation for benthos swimmer, frequently molting mechanism and breeding impact on genome.</title>
        <authorList>
            <person name="Sun Y."/>
            <person name="Gao Y."/>
            <person name="Yu Y."/>
        </authorList>
    </citation>
    <scope>NUCLEOTIDE SEQUENCE [LARGE SCALE GENOMIC DNA]</scope>
    <source>
        <tissue evidence="12">Muscle</tissue>
    </source>
</reference>
<dbReference type="PANTHER" id="PTHR10920">
    <property type="entry name" value="RIBOSOMAL RNA METHYLTRANSFERASE"/>
    <property type="match status" value="1"/>
</dbReference>
<accession>A0A3R7LR14</accession>
<dbReference type="GO" id="GO:1902775">
    <property type="term" value="P:mitochondrial large ribosomal subunit assembly"/>
    <property type="evidence" value="ECO:0007669"/>
    <property type="project" value="UniProtKB-ARBA"/>
</dbReference>
<name>A0A3R7LR14_PENVA</name>
<keyword evidence="6 10" id="KW-0949">S-adenosyl-L-methionine</keyword>
<dbReference type="SUPFAM" id="SSF53335">
    <property type="entry name" value="S-adenosyl-L-methionine-dependent methyltransferases"/>
    <property type="match status" value="1"/>
</dbReference>
<sequence length="245" mass="27268">MKSLSFNWTQIASLSTSSVTCKVIPKNLKGRNKSSQDWLQRQLNDPYVKLAKYEHYRARSAYKLLEIDNQCKILKPGQVVVECGAAPGAWTQVAVSRVNSLPNDKDKPQGIVIGVDLTSIHPLPGATFLGGKDFTCPKTQQQILDFLQGRKVNVVLSDMAPNASGTKALDHENIINLSYSALRFAVQHSAIGGSYLCKIWEGFMSQKISEDMRKFYKNVKTIKPPSSRSDSAEKFLLCRNFLGIK</sequence>
<dbReference type="InterPro" id="IPR015507">
    <property type="entry name" value="rRNA-MeTfrase_E"/>
</dbReference>
<evidence type="ECO:0000256" key="2">
    <source>
        <dbReference type="ARBA" id="ARBA00009258"/>
    </source>
</evidence>
<dbReference type="Gene3D" id="3.40.50.150">
    <property type="entry name" value="Vaccinia Virus protein VP39"/>
    <property type="match status" value="1"/>
</dbReference>
<comment type="caution">
    <text evidence="12">The sequence shown here is derived from an EMBL/GenBank/DDBJ whole genome shotgun (WGS) entry which is preliminary data.</text>
</comment>
<evidence type="ECO:0000256" key="5">
    <source>
        <dbReference type="ARBA" id="ARBA00022679"/>
    </source>
</evidence>
<dbReference type="GO" id="GO:0008650">
    <property type="term" value="F:rRNA (uridine-2'-O-)-methyltransferase activity"/>
    <property type="evidence" value="ECO:0007669"/>
    <property type="project" value="TreeGrafter"/>
</dbReference>
<dbReference type="Proteomes" id="UP000283509">
    <property type="component" value="Unassembled WGS sequence"/>
</dbReference>
<keyword evidence="13" id="KW-1185">Reference proteome</keyword>
<keyword evidence="4 12" id="KW-0489">Methyltransferase</keyword>
<proteinExistence type="inferred from homology"/>
<evidence type="ECO:0000313" key="13">
    <source>
        <dbReference type="Proteomes" id="UP000283509"/>
    </source>
</evidence>
<gene>
    <name evidence="12" type="ORF">C7M84_000215</name>
</gene>
<evidence type="ECO:0000256" key="1">
    <source>
        <dbReference type="ARBA" id="ARBA00004173"/>
    </source>
</evidence>